<evidence type="ECO:0000313" key="8">
    <source>
        <dbReference type="EMBL" id="BAL77343.1"/>
    </source>
</evidence>
<dbReference type="PROSITE" id="PS50893">
    <property type="entry name" value="ABC_TRANSPORTER_2"/>
    <property type="match status" value="2"/>
</dbReference>
<dbReference type="CDD" id="cd03221">
    <property type="entry name" value="ABCF_EF-3"/>
    <property type="match status" value="2"/>
</dbReference>
<dbReference type="PROSITE" id="PS00211">
    <property type="entry name" value="ABC_TRANSPORTER_1"/>
    <property type="match status" value="2"/>
</dbReference>
<evidence type="ECO:0000256" key="4">
    <source>
        <dbReference type="ARBA" id="ARBA00022840"/>
    </source>
</evidence>
<evidence type="ECO:0000256" key="1">
    <source>
        <dbReference type="ARBA" id="ARBA00005417"/>
    </source>
</evidence>
<evidence type="ECO:0000259" key="7">
    <source>
        <dbReference type="PROSITE" id="PS50893"/>
    </source>
</evidence>
<dbReference type="Proteomes" id="UP000007886">
    <property type="component" value="Chromosome"/>
</dbReference>
<dbReference type="GO" id="GO:0016887">
    <property type="term" value="F:ATP hydrolysis activity"/>
    <property type="evidence" value="ECO:0007669"/>
    <property type="project" value="InterPro"/>
</dbReference>
<evidence type="ECO:0000256" key="6">
    <source>
        <dbReference type="SAM" id="MobiDB-lite"/>
    </source>
</evidence>
<sequence>MLSINDLSIRLAGRLLIDQSSVQITPGSRVGMVGRNGTGKSTLFKVIRGELSAEHGTVTLPPRWRVGSLAQEAPNGPESLISVVLKADLERDALLHEAESATDPHRIAEIQTRLVDIDAHSAPSRAAAILSGLGFSAADQLRPCAEFSGGWRMRVALAATLFAAPDLLLLDEPTNYLDLEGTLWLEDHLAHYPRTVIVISHDRDLLESSVDQILHLERSKLTLYKGTYSSFEEQRATRELLDAKAVKRQEAERARLQAFVDRFKAKASKARQAQSRVKMLERLKPINALVTQDVREITFPAPEKILSPPIIAVDNASVGYDPAAPVLSRVTLRIDNDDRIALLGANGNGKSTLVKLLAGRLAPFSGKVTRADKLSIAYFAQHQLDELNEDASTYDHVRKLMGDAPEAKVRARAGAIGFSGKAADTKVAKLSGGEKARLLLGLATFFGPNMIILDEPTNHLDIDSRAALAEAINEFPGAVIMVSHDRYLIEACADQLWIVADRTVTNYDGDLDEYRRLVLSSRNGEPAPRERSTAAEKPQRPKSDNRGSLKKRIADAESEIARVSDIIAKIDTALSLPDIFTRDPKQAAQLSKARANAANALARAEEQWLEASTQQDEAAG</sequence>
<organism evidence="8 9">
    <name type="scientific">Bradyrhizobium cosmicum</name>
    <dbReference type="NCBI Taxonomy" id="1404864"/>
    <lineage>
        <taxon>Bacteria</taxon>
        <taxon>Pseudomonadati</taxon>
        <taxon>Pseudomonadota</taxon>
        <taxon>Alphaproteobacteria</taxon>
        <taxon>Hyphomicrobiales</taxon>
        <taxon>Nitrobacteraceae</taxon>
        <taxon>Bradyrhizobium</taxon>
    </lineage>
</organism>
<evidence type="ECO:0000256" key="3">
    <source>
        <dbReference type="ARBA" id="ARBA00022741"/>
    </source>
</evidence>
<dbReference type="InterPro" id="IPR003439">
    <property type="entry name" value="ABC_transporter-like_ATP-bd"/>
</dbReference>
<dbReference type="Pfam" id="PF00005">
    <property type="entry name" value="ABC_tran"/>
    <property type="match status" value="2"/>
</dbReference>
<dbReference type="SMART" id="SM00382">
    <property type="entry name" value="AAA"/>
    <property type="match status" value="2"/>
</dbReference>
<name>A0AAI8MG69_9BRAD</name>
<comment type="function">
    <text evidence="5">Involved in beta-(1--&gt;2)glucan export. Transmembrane domains (TMD) form a pore in the inner membrane and the ATP-binding domain (NBD) is responsible for energy generation.</text>
</comment>
<dbReference type="InterPro" id="IPR017871">
    <property type="entry name" value="ABC_transporter-like_CS"/>
</dbReference>
<dbReference type="Pfam" id="PF16326">
    <property type="entry name" value="ABC_tran_CTD"/>
    <property type="match status" value="1"/>
</dbReference>
<feature type="domain" description="ABC transporter" evidence="7">
    <location>
        <begin position="2"/>
        <end position="243"/>
    </location>
</feature>
<keyword evidence="9" id="KW-1185">Reference proteome</keyword>
<feature type="compositionally biased region" description="Basic and acidic residues" evidence="6">
    <location>
        <begin position="527"/>
        <end position="551"/>
    </location>
</feature>
<dbReference type="InterPro" id="IPR050611">
    <property type="entry name" value="ABCF"/>
</dbReference>
<dbReference type="EMBL" id="AP012279">
    <property type="protein sequence ID" value="BAL77343.1"/>
    <property type="molecule type" value="Genomic_DNA"/>
</dbReference>
<accession>A0AAI8MG69</accession>
<dbReference type="Gene3D" id="3.40.50.300">
    <property type="entry name" value="P-loop containing nucleotide triphosphate hydrolases"/>
    <property type="match status" value="2"/>
</dbReference>
<dbReference type="InterPro" id="IPR003593">
    <property type="entry name" value="AAA+_ATPase"/>
</dbReference>
<dbReference type="InterPro" id="IPR027417">
    <property type="entry name" value="P-loop_NTPase"/>
</dbReference>
<evidence type="ECO:0000256" key="5">
    <source>
        <dbReference type="ARBA" id="ARBA00024722"/>
    </source>
</evidence>
<keyword evidence="2" id="KW-0677">Repeat</keyword>
<proteinExistence type="inferred from homology"/>
<keyword evidence="3" id="KW-0547">Nucleotide-binding</keyword>
<feature type="domain" description="ABC transporter" evidence="7">
    <location>
        <begin position="311"/>
        <end position="526"/>
    </location>
</feature>
<protein>
    <submittedName>
        <fullName evidence="8">Probable ATP-binding protein</fullName>
    </submittedName>
</protein>
<evidence type="ECO:0000313" key="9">
    <source>
        <dbReference type="Proteomes" id="UP000007886"/>
    </source>
</evidence>
<evidence type="ECO:0000256" key="2">
    <source>
        <dbReference type="ARBA" id="ARBA00022737"/>
    </source>
</evidence>
<keyword evidence="4 8" id="KW-0067">ATP-binding</keyword>
<feature type="region of interest" description="Disordered" evidence="6">
    <location>
        <begin position="522"/>
        <end position="551"/>
    </location>
</feature>
<dbReference type="RefSeq" id="WP_015686627.1">
    <property type="nucleotide sequence ID" value="NC_017082.1"/>
</dbReference>
<dbReference type="SUPFAM" id="SSF52540">
    <property type="entry name" value="P-loop containing nucleoside triphosphate hydrolases"/>
    <property type="match status" value="2"/>
</dbReference>
<dbReference type="Gene3D" id="1.10.287.380">
    <property type="entry name" value="Valyl-tRNA synthetase, C-terminal domain"/>
    <property type="match status" value="1"/>
</dbReference>
<dbReference type="Pfam" id="PF12848">
    <property type="entry name" value="ABC_tran_Xtn"/>
    <property type="match status" value="1"/>
</dbReference>
<dbReference type="InterPro" id="IPR032781">
    <property type="entry name" value="ABC_tran_Xtn"/>
</dbReference>
<reference evidence="8 9" key="1">
    <citation type="journal article" date="2012" name="Microbes Environ.">
        <title>Complete genome sequence of Bradyrhizobium sp. S23321: insights into symbiosis evolution in soil oligotrophs.</title>
        <authorList>
            <person name="Okubo T."/>
            <person name="Tsukui T."/>
            <person name="Maita H."/>
            <person name="Okamoto S."/>
            <person name="Oshima K."/>
            <person name="Fujisawa T."/>
            <person name="Saito A."/>
            <person name="Futamata H."/>
            <person name="Hattori R."/>
            <person name="Shimomura Y."/>
            <person name="Haruta S."/>
            <person name="Morimoto S."/>
            <person name="Wang Y."/>
            <person name="Sakai Y."/>
            <person name="Hattori M."/>
            <person name="Aizawa S."/>
            <person name="Nagashima K.V.P."/>
            <person name="Masuda S."/>
            <person name="Hattori T."/>
            <person name="Yamashita A."/>
            <person name="Bao Z."/>
            <person name="Hayatsu M."/>
            <person name="Kajiya-Kanegae H."/>
            <person name="Yoshinaga I."/>
            <person name="Sakamoto K."/>
            <person name="Toyota K."/>
            <person name="Nakao M."/>
            <person name="Kohara M."/>
            <person name="Anda M."/>
            <person name="Niwa R."/>
            <person name="Jung-Hwan P."/>
            <person name="Sameshima-Saito R."/>
            <person name="Tokuda S."/>
            <person name="Yamamoto S."/>
            <person name="Yamamoto S."/>
            <person name="Yokoyama T."/>
            <person name="Akutsu T."/>
            <person name="Nakamura Y."/>
            <person name="Nakahira-Yanaka Y."/>
            <person name="Takada Hoshino Y."/>
            <person name="Hirakawa H."/>
            <person name="Mitsui H."/>
            <person name="Terasawa K."/>
            <person name="Itakura M."/>
            <person name="Sato S."/>
            <person name="Ikeda-Ohtsubo W."/>
            <person name="Sakakura N."/>
            <person name="Kaminuma E."/>
            <person name="Minamisawa K."/>
        </authorList>
    </citation>
    <scope>NUCLEOTIDE SEQUENCE [LARGE SCALE GENOMIC DNA]</scope>
    <source>
        <strain evidence="8 9">S23321</strain>
    </source>
</reference>
<dbReference type="PANTHER" id="PTHR19211:SF14">
    <property type="entry name" value="ATP-BINDING CASSETTE SUB-FAMILY F MEMBER 1"/>
    <property type="match status" value="1"/>
</dbReference>
<dbReference type="GO" id="GO:0003677">
    <property type="term" value="F:DNA binding"/>
    <property type="evidence" value="ECO:0007669"/>
    <property type="project" value="InterPro"/>
</dbReference>
<dbReference type="PANTHER" id="PTHR19211">
    <property type="entry name" value="ATP-BINDING TRANSPORT PROTEIN-RELATED"/>
    <property type="match status" value="1"/>
</dbReference>
<dbReference type="InterPro" id="IPR037118">
    <property type="entry name" value="Val-tRNA_synth_C_sf"/>
</dbReference>
<dbReference type="AlphaFoldDB" id="A0AAI8MG69"/>
<dbReference type="GO" id="GO:0005524">
    <property type="term" value="F:ATP binding"/>
    <property type="evidence" value="ECO:0007669"/>
    <property type="project" value="UniProtKB-KW"/>
</dbReference>
<dbReference type="KEGG" id="brs:S23_41480"/>
<gene>
    <name evidence="8" type="ORF">S23_41480</name>
</gene>
<dbReference type="FunFam" id="3.40.50.300:FF:000011">
    <property type="entry name" value="Putative ABC transporter ATP-binding component"/>
    <property type="match status" value="1"/>
</dbReference>
<dbReference type="InterPro" id="IPR032524">
    <property type="entry name" value="ABC_tran_C"/>
</dbReference>
<comment type="similarity">
    <text evidence="1">Belongs to the ABC transporter superfamily.</text>
</comment>